<evidence type="ECO:0000313" key="3">
    <source>
        <dbReference type="EMBL" id="KAF4340189.1"/>
    </source>
</evidence>
<dbReference type="Proteomes" id="UP000730481">
    <property type="component" value="Unassembled WGS sequence"/>
</dbReference>
<feature type="transmembrane region" description="Helical" evidence="1">
    <location>
        <begin position="310"/>
        <end position="329"/>
    </location>
</feature>
<evidence type="ECO:0000313" key="4">
    <source>
        <dbReference type="Proteomes" id="UP000730481"/>
    </source>
</evidence>
<feature type="transmembrane region" description="Helical" evidence="1">
    <location>
        <begin position="275"/>
        <end position="304"/>
    </location>
</feature>
<proteinExistence type="predicted"/>
<reference evidence="3" key="2">
    <citation type="submission" date="2020-02" db="EMBL/GenBank/DDBJ databases">
        <title>Identification and distribution of gene clusters putatively required for synthesis of sphingolipid metabolism inhibitors in phylogenetically diverse species of the filamentous fungus Fusarium.</title>
        <authorList>
            <person name="Kim H.-S."/>
            <person name="Busman M."/>
            <person name="Brown D.W."/>
            <person name="Divon H."/>
            <person name="Uhlig S."/>
            <person name="Proctor R.H."/>
        </authorList>
    </citation>
    <scope>NUCLEOTIDE SEQUENCE</scope>
    <source>
        <strain evidence="3">NRRL 25174</strain>
    </source>
</reference>
<protein>
    <submittedName>
        <fullName evidence="3">Uncharacterized protein</fullName>
    </submittedName>
</protein>
<keyword evidence="2" id="KW-0732">Signal</keyword>
<dbReference type="OrthoDB" id="3009728at2759"/>
<keyword evidence="4" id="KW-1185">Reference proteome</keyword>
<sequence>MGCSSATPGSLSLILLIAVILCFCTQPTTALERSHRQFQEFFPAWDALLKEQLRNDCSDEMKAYLNVSDPVGRPGYRVIDCILNTMPEFRKAEVASAAVVLGLAPSVLQLLSASYLDTAILAYRRPVLALLLSMCSSGVRPLTATDYDDFITKMRTDSSNYFRQPKFSGASAFVSFWEYFIAAASVANNAYLTYQLCIQAVCTFAPADDFLPAIWTAAALAIHLVGYAAARLRITVEDKKAWEEAEHRGRLWSELTPTPWQSKLQVRANVNHMGWFLTLASALYVGDVLQALFGTLILSSLVFISVRDSAIIVIRLMGSALFARLILIYELAGLRTDTRECSPSDNTIYLRSLEPSERNLRGSRVFS</sequence>
<feature type="transmembrane region" description="Helical" evidence="1">
    <location>
        <begin position="210"/>
        <end position="230"/>
    </location>
</feature>
<accession>A0A9P5AKI9</accession>
<feature type="chain" id="PRO_5040206306" evidence="2">
    <location>
        <begin position="31"/>
        <end position="367"/>
    </location>
</feature>
<keyword evidence="1" id="KW-0812">Transmembrane</keyword>
<organism evidence="3 4">
    <name type="scientific">Fusarium beomiforme</name>
    <dbReference type="NCBI Taxonomy" id="44412"/>
    <lineage>
        <taxon>Eukaryota</taxon>
        <taxon>Fungi</taxon>
        <taxon>Dikarya</taxon>
        <taxon>Ascomycota</taxon>
        <taxon>Pezizomycotina</taxon>
        <taxon>Sordariomycetes</taxon>
        <taxon>Hypocreomycetidae</taxon>
        <taxon>Hypocreales</taxon>
        <taxon>Nectriaceae</taxon>
        <taxon>Fusarium</taxon>
        <taxon>Fusarium burgessii species complex</taxon>
    </lineage>
</organism>
<gene>
    <name evidence="3" type="ORF">FBEOM_5886</name>
</gene>
<keyword evidence="1" id="KW-1133">Transmembrane helix</keyword>
<dbReference type="AlphaFoldDB" id="A0A9P5AKI9"/>
<feature type="signal peptide" evidence="2">
    <location>
        <begin position="1"/>
        <end position="30"/>
    </location>
</feature>
<comment type="caution">
    <text evidence="3">The sequence shown here is derived from an EMBL/GenBank/DDBJ whole genome shotgun (WGS) entry which is preliminary data.</text>
</comment>
<keyword evidence="1" id="KW-0472">Membrane</keyword>
<dbReference type="EMBL" id="PVQB02000246">
    <property type="protein sequence ID" value="KAF4340189.1"/>
    <property type="molecule type" value="Genomic_DNA"/>
</dbReference>
<evidence type="ECO:0000256" key="1">
    <source>
        <dbReference type="SAM" id="Phobius"/>
    </source>
</evidence>
<evidence type="ECO:0000256" key="2">
    <source>
        <dbReference type="SAM" id="SignalP"/>
    </source>
</evidence>
<name>A0A9P5AKI9_9HYPO</name>
<reference evidence="3" key="1">
    <citation type="journal article" date="2017" name="Mycologia">
        <title>Fusarium algeriense, sp. nov., a novel toxigenic crown rot pathogen of durum wheat from Algeria is nested in the Fusarium burgessii species complex.</title>
        <authorList>
            <person name="Laraba I."/>
            <person name="Keddad A."/>
            <person name="Boureghda H."/>
            <person name="Abdallah N."/>
            <person name="Vaughan M.M."/>
            <person name="Proctor R.H."/>
            <person name="Busman M."/>
            <person name="O'Donnell K."/>
        </authorList>
    </citation>
    <scope>NUCLEOTIDE SEQUENCE</scope>
    <source>
        <strain evidence="3">NRRL 25174</strain>
    </source>
</reference>